<dbReference type="EnsemblPlants" id="OBART08G02100.1">
    <property type="protein sequence ID" value="OBART08G02100.1"/>
    <property type="gene ID" value="OBART08G02100"/>
</dbReference>
<sequence length="339" mass="37392">MPPTKKDKGKEKIKEPKPSDDFYLDLGDLPKSYANLMKDIPRRLEEIIKAEAPSTSKGKKLFKKISGKLYTAQSGTFLVHLTPDKDTADSGRVSLLFRWKDLYFEGFYSKGIWFRLQDFQAELPPQSQLPYAAKGGKGVVILSIESNYAGIGGNTIYMGSDAFDKCLKAMLRAPDLEGHRLYSVLKSNRVLAVPVVGISEPLRFPQFQEWVLSTLSPPPTDADHSSSSDDPSPGTDAAESYSAGMGTGRDKKVPEKFSFYFTKWGTLSEGLLNNSVPEEFSTMSIDEMAALLGILRWMEGMSLPAPRSGTHDIEASSSRASRATKGKHNTSKAPFESQE</sequence>
<dbReference type="Proteomes" id="UP000026960">
    <property type="component" value="Chromosome 8"/>
</dbReference>
<reference evidence="3" key="1">
    <citation type="journal article" date="2009" name="Rice">
        <title>De Novo Next Generation Sequencing of Plant Genomes.</title>
        <authorList>
            <person name="Rounsley S."/>
            <person name="Marri P.R."/>
            <person name="Yu Y."/>
            <person name="He R."/>
            <person name="Sisneros N."/>
            <person name="Goicoechea J.L."/>
            <person name="Lee S.J."/>
            <person name="Angelova A."/>
            <person name="Kudrna D."/>
            <person name="Luo M."/>
            <person name="Affourtit J."/>
            <person name="Desany B."/>
            <person name="Knight J."/>
            <person name="Niazi F."/>
            <person name="Egholm M."/>
            <person name="Wing R.A."/>
        </authorList>
    </citation>
    <scope>NUCLEOTIDE SEQUENCE [LARGE SCALE GENOMIC DNA]</scope>
    <source>
        <strain evidence="3">cv. IRGC 105608</strain>
    </source>
</reference>
<dbReference type="GO" id="GO:0090729">
    <property type="term" value="F:toxin activity"/>
    <property type="evidence" value="ECO:0007669"/>
    <property type="project" value="UniProtKB-KW"/>
</dbReference>
<keyword evidence="1" id="KW-0378">Hydrolase</keyword>
<keyword evidence="1" id="KW-0611">Plant defense</keyword>
<dbReference type="Gramene" id="OBART08G02100.1">
    <property type="protein sequence ID" value="OBART08G02100.1"/>
    <property type="gene ID" value="OBART08G02100"/>
</dbReference>
<dbReference type="InterPro" id="IPR016138">
    <property type="entry name" value="Ribosome_inactivat_prot_sub1"/>
</dbReference>
<comment type="catalytic activity">
    <reaction evidence="1">
        <text>Endohydrolysis of the N-glycosidic bond at one specific adenosine on the 28S rRNA.</text>
        <dbReference type="EC" id="3.2.2.22"/>
    </reaction>
</comment>
<dbReference type="AlphaFoldDB" id="A0A0D3GW29"/>
<dbReference type="PANTHER" id="PTHR33453">
    <property type="match status" value="1"/>
</dbReference>
<comment type="similarity">
    <text evidence="1">Belongs to the ribosome-inactivating protein family.</text>
</comment>
<dbReference type="GO" id="GO:0017148">
    <property type="term" value="P:negative regulation of translation"/>
    <property type="evidence" value="ECO:0007669"/>
    <property type="project" value="UniProtKB-KW"/>
</dbReference>
<dbReference type="Gene3D" id="3.40.420.10">
    <property type="entry name" value="Ricin (A subunit), domain 1"/>
    <property type="match status" value="1"/>
</dbReference>
<dbReference type="GO" id="GO:0006952">
    <property type="term" value="P:defense response"/>
    <property type="evidence" value="ECO:0007669"/>
    <property type="project" value="UniProtKB-KW"/>
</dbReference>
<organism evidence="3">
    <name type="scientific">Oryza barthii</name>
    <dbReference type="NCBI Taxonomy" id="65489"/>
    <lineage>
        <taxon>Eukaryota</taxon>
        <taxon>Viridiplantae</taxon>
        <taxon>Streptophyta</taxon>
        <taxon>Embryophyta</taxon>
        <taxon>Tracheophyta</taxon>
        <taxon>Spermatophyta</taxon>
        <taxon>Magnoliopsida</taxon>
        <taxon>Liliopsida</taxon>
        <taxon>Poales</taxon>
        <taxon>Poaceae</taxon>
        <taxon>BOP clade</taxon>
        <taxon>Oryzoideae</taxon>
        <taxon>Oryzeae</taxon>
        <taxon>Oryzinae</taxon>
        <taxon>Oryza</taxon>
    </lineage>
</organism>
<evidence type="ECO:0000313" key="4">
    <source>
        <dbReference type="Proteomes" id="UP000026960"/>
    </source>
</evidence>
<dbReference type="InterPro" id="IPR001574">
    <property type="entry name" value="Ribosome_inactivat_prot"/>
</dbReference>
<dbReference type="Pfam" id="PF00161">
    <property type="entry name" value="RIP"/>
    <property type="match status" value="1"/>
</dbReference>
<evidence type="ECO:0000313" key="3">
    <source>
        <dbReference type="EnsemblPlants" id="OBART08G02100.1"/>
    </source>
</evidence>
<dbReference type="EC" id="3.2.2.22" evidence="1"/>
<feature type="region of interest" description="Disordered" evidence="2">
    <location>
        <begin position="215"/>
        <end position="249"/>
    </location>
</feature>
<accession>A0A0D3GW29</accession>
<feature type="region of interest" description="Disordered" evidence="2">
    <location>
        <begin position="304"/>
        <end position="339"/>
    </location>
</feature>
<dbReference type="PaxDb" id="65489-OBART08G02100.1"/>
<dbReference type="GO" id="GO:0030598">
    <property type="term" value="F:rRNA N-glycosylase activity"/>
    <property type="evidence" value="ECO:0007669"/>
    <property type="project" value="UniProtKB-EC"/>
</dbReference>
<evidence type="ECO:0000256" key="2">
    <source>
        <dbReference type="SAM" id="MobiDB-lite"/>
    </source>
</evidence>
<dbReference type="SUPFAM" id="SSF56371">
    <property type="entry name" value="Ribosome inactivating proteins (RIP)"/>
    <property type="match status" value="1"/>
</dbReference>
<keyword evidence="1" id="KW-0652">Protein synthesis inhibitor</keyword>
<keyword evidence="1" id="KW-0800">Toxin</keyword>
<proteinExistence type="inferred from homology"/>
<keyword evidence="4" id="KW-1185">Reference proteome</keyword>
<feature type="compositionally biased region" description="Low complexity" evidence="2">
    <location>
        <begin position="228"/>
        <end position="238"/>
    </location>
</feature>
<protein>
    <recommendedName>
        <fullName evidence="1">rRNA N-glycosylase</fullName>
        <ecNumber evidence="1">3.2.2.22</ecNumber>
    </recommendedName>
</protein>
<dbReference type="HOGENOM" id="CLU_057606_0_0_1"/>
<reference evidence="3" key="2">
    <citation type="submission" date="2015-03" db="UniProtKB">
        <authorList>
            <consortium name="EnsemblPlants"/>
        </authorList>
    </citation>
    <scope>IDENTIFICATION</scope>
</reference>
<evidence type="ECO:0000256" key="1">
    <source>
        <dbReference type="RuleBase" id="RU004915"/>
    </source>
</evidence>
<dbReference type="PANTHER" id="PTHR33453:SF43">
    <property type="entry name" value="RRNA N-GLYCOSYLASE"/>
    <property type="match status" value="1"/>
</dbReference>
<dbReference type="InterPro" id="IPR036041">
    <property type="entry name" value="Ribosome-inact_prot_sf"/>
</dbReference>
<name>A0A0D3GW29_9ORYZ</name>